<dbReference type="Proteomes" id="UP001208570">
    <property type="component" value="Unassembled WGS sequence"/>
</dbReference>
<reference evidence="1" key="1">
    <citation type="journal article" date="2023" name="Mol. Biol. Evol.">
        <title>Third-Generation Sequencing Reveals the Adaptive Role of the Epigenome in Three Deep-Sea Polychaetes.</title>
        <authorList>
            <person name="Perez M."/>
            <person name="Aroh O."/>
            <person name="Sun Y."/>
            <person name="Lan Y."/>
            <person name="Juniper S.K."/>
            <person name="Young C.R."/>
            <person name="Angers B."/>
            <person name="Qian P.Y."/>
        </authorList>
    </citation>
    <scope>NUCLEOTIDE SEQUENCE</scope>
    <source>
        <strain evidence="1">P08H-3</strain>
    </source>
</reference>
<comment type="caution">
    <text evidence="1">The sequence shown here is derived from an EMBL/GenBank/DDBJ whole genome shotgun (WGS) entry which is preliminary data.</text>
</comment>
<organism evidence="1 2">
    <name type="scientific">Paralvinella palmiformis</name>
    <dbReference type="NCBI Taxonomy" id="53620"/>
    <lineage>
        <taxon>Eukaryota</taxon>
        <taxon>Metazoa</taxon>
        <taxon>Spiralia</taxon>
        <taxon>Lophotrochozoa</taxon>
        <taxon>Annelida</taxon>
        <taxon>Polychaeta</taxon>
        <taxon>Sedentaria</taxon>
        <taxon>Canalipalpata</taxon>
        <taxon>Terebellida</taxon>
        <taxon>Terebelliformia</taxon>
        <taxon>Alvinellidae</taxon>
        <taxon>Paralvinella</taxon>
    </lineage>
</organism>
<accession>A0AAD9KDT0</accession>
<evidence type="ECO:0000313" key="2">
    <source>
        <dbReference type="Proteomes" id="UP001208570"/>
    </source>
</evidence>
<dbReference type="AlphaFoldDB" id="A0AAD9KDT0"/>
<sequence>MTKLINSAVKDLRISLETIVLHAQAYEATKAKLERMDPDVKQVNFTNSRSTGPKKSKPVKQDVCPWCAEPAHHNGKTDCRAQGRSCYACSRINHLSSA</sequence>
<evidence type="ECO:0000313" key="1">
    <source>
        <dbReference type="EMBL" id="KAK2169864.1"/>
    </source>
</evidence>
<protein>
    <submittedName>
        <fullName evidence="1">Uncharacterized protein</fullName>
    </submittedName>
</protein>
<name>A0AAD9KDT0_9ANNE</name>
<proteinExistence type="predicted"/>
<keyword evidence="2" id="KW-1185">Reference proteome</keyword>
<gene>
    <name evidence="1" type="ORF">LSH36_6g03041</name>
</gene>
<dbReference type="EMBL" id="JAODUP010000006">
    <property type="protein sequence ID" value="KAK2169864.1"/>
    <property type="molecule type" value="Genomic_DNA"/>
</dbReference>